<evidence type="ECO:0000313" key="1">
    <source>
        <dbReference type="EMBL" id="GIY21417.1"/>
    </source>
</evidence>
<dbReference type="AlphaFoldDB" id="A0AAV4RMQ0"/>
<dbReference type="EMBL" id="BPLQ01006300">
    <property type="protein sequence ID" value="GIY21417.1"/>
    <property type="molecule type" value="Genomic_DNA"/>
</dbReference>
<reference evidence="1 2" key="1">
    <citation type="submission" date="2021-06" db="EMBL/GenBank/DDBJ databases">
        <title>Caerostris darwini draft genome.</title>
        <authorList>
            <person name="Kono N."/>
            <person name="Arakawa K."/>
        </authorList>
    </citation>
    <scope>NUCLEOTIDE SEQUENCE [LARGE SCALE GENOMIC DNA]</scope>
</reference>
<proteinExistence type="predicted"/>
<protein>
    <submittedName>
        <fullName evidence="1">Uncharacterized protein</fullName>
    </submittedName>
</protein>
<evidence type="ECO:0000313" key="2">
    <source>
        <dbReference type="Proteomes" id="UP001054837"/>
    </source>
</evidence>
<comment type="caution">
    <text evidence="1">The sequence shown here is derived from an EMBL/GenBank/DDBJ whole genome shotgun (WGS) entry which is preliminary data.</text>
</comment>
<gene>
    <name evidence="1" type="ORF">CDAR_3841</name>
</gene>
<accession>A0AAV4RMQ0</accession>
<dbReference type="Proteomes" id="UP001054837">
    <property type="component" value="Unassembled WGS sequence"/>
</dbReference>
<sequence>MVFLRSQLISSSSILEYLVVKGHSYIEFFIHIGPSHHLVFSRWVAFQPLLGKPVGFSSPRIHPQDEGRPYLRIASTRFSTKTNQLSSLVIHVRTGVE</sequence>
<keyword evidence="2" id="KW-1185">Reference proteome</keyword>
<name>A0AAV4RMQ0_9ARAC</name>
<organism evidence="1 2">
    <name type="scientific">Caerostris darwini</name>
    <dbReference type="NCBI Taxonomy" id="1538125"/>
    <lineage>
        <taxon>Eukaryota</taxon>
        <taxon>Metazoa</taxon>
        <taxon>Ecdysozoa</taxon>
        <taxon>Arthropoda</taxon>
        <taxon>Chelicerata</taxon>
        <taxon>Arachnida</taxon>
        <taxon>Araneae</taxon>
        <taxon>Araneomorphae</taxon>
        <taxon>Entelegynae</taxon>
        <taxon>Araneoidea</taxon>
        <taxon>Araneidae</taxon>
        <taxon>Caerostris</taxon>
    </lineage>
</organism>